<name>A0A1S1HDM0_9SPHN</name>
<gene>
    <name evidence="3" type="ORF">BHE75_00564</name>
</gene>
<dbReference type="AlphaFoldDB" id="A0A1S1HDM0"/>
<evidence type="ECO:0000256" key="1">
    <source>
        <dbReference type="SAM" id="MobiDB-lite"/>
    </source>
</evidence>
<evidence type="ECO:0000259" key="2">
    <source>
        <dbReference type="Pfam" id="PF18932"/>
    </source>
</evidence>
<accession>A0A1S1HDM0</accession>
<organism evidence="3 4">
    <name type="scientific">Edaphosphingomonas haloaromaticamans</name>
    <dbReference type="NCBI Taxonomy" id="653954"/>
    <lineage>
        <taxon>Bacteria</taxon>
        <taxon>Pseudomonadati</taxon>
        <taxon>Pseudomonadota</taxon>
        <taxon>Alphaproteobacteria</taxon>
        <taxon>Sphingomonadales</taxon>
        <taxon>Rhizorhabdaceae</taxon>
        <taxon>Edaphosphingomonas</taxon>
    </lineage>
</organism>
<dbReference type="Pfam" id="PF18932">
    <property type="entry name" value="DUF5681"/>
    <property type="match status" value="1"/>
</dbReference>
<dbReference type="EMBL" id="MIPT01000001">
    <property type="protein sequence ID" value="OHT18590.1"/>
    <property type="molecule type" value="Genomic_DNA"/>
</dbReference>
<feature type="region of interest" description="Disordered" evidence="1">
    <location>
        <begin position="1"/>
        <end position="41"/>
    </location>
</feature>
<comment type="caution">
    <text evidence="3">The sequence shown here is derived from an EMBL/GenBank/DDBJ whole genome shotgun (WGS) entry which is preliminary data.</text>
</comment>
<feature type="compositionally biased region" description="Basic residues" evidence="1">
    <location>
        <begin position="31"/>
        <end position="40"/>
    </location>
</feature>
<reference evidence="3 4" key="1">
    <citation type="submission" date="2016-09" db="EMBL/GenBank/DDBJ databases">
        <title>Metabolic pathway, cell adaptation mechanisms and a novel monoxygenase revealed through proteogenomic-transcription analysis of a Sphingomonas haloaromaticamans strain degrading the fungicide ortho-phenylphenol.</title>
        <authorList>
            <person name="Perruchon C."/>
            <person name="Papadopoulou E.S."/>
            <person name="Rousidou C."/>
            <person name="Vasileiadis S."/>
            <person name="Tanou G."/>
            <person name="Amoutzias G."/>
            <person name="Molassiotis A."/>
            <person name="Karpouzas D.G."/>
        </authorList>
    </citation>
    <scope>NUCLEOTIDE SEQUENCE [LARGE SCALE GENOMIC DNA]</scope>
    <source>
        <strain evidence="3 4">P3</strain>
    </source>
</reference>
<dbReference type="RefSeq" id="WP_139181615.1">
    <property type="nucleotide sequence ID" value="NZ_MIPT01000001.1"/>
</dbReference>
<dbReference type="OrthoDB" id="2086138at2"/>
<evidence type="ECO:0000313" key="3">
    <source>
        <dbReference type="EMBL" id="OHT18590.1"/>
    </source>
</evidence>
<proteinExistence type="predicted"/>
<feature type="domain" description="DUF5681" evidence="2">
    <location>
        <begin position="18"/>
        <end position="97"/>
    </location>
</feature>
<dbReference type="Proteomes" id="UP000179467">
    <property type="component" value="Unassembled WGS sequence"/>
</dbReference>
<evidence type="ECO:0000313" key="4">
    <source>
        <dbReference type="Proteomes" id="UP000179467"/>
    </source>
</evidence>
<keyword evidence="4" id="KW-1185">Reference proteome</keyword>
<protein>
    <recommendedName>
        <fullName evidence="2">DUF5681 domain-containing protein</fullName>
    </recommendedName>
</protein>
<sequence>MSEEGNEDEVVFRKPPKQYRWMPGVSGNPRGRPRKQRRAHIPSQVSMDALRIMQIKVNVKTPEGEKEMTIMEATLFSLAMSAIKGKAAHMKLWLRIMSVALQDNIFYNKQLGMIDGLPKFLREEGAHENNNHALILDMLANQSMRSR</sequence>
<dbReference type="InterPro" id="IPR043736">
    <property type="entry name" value="DUF5681"/>
</dbReference>